<dbReference type="GeneID" id="21011888"/>
<dbReference type="Proteomes" id="UP000160503">
    <property type="component" value="Segment"/>
</dbReference>
<dbReference type="RefSeq" id="YP_009094438.1">
    <property type="nucleotide sequence ID" value="NC_025401.1"/>
</dbReference>
<evidence type="ECO:0000313" key="1">
    <source>
        <dbReference type="EMBL" id="AHX81841.1"/>
    </source>
</evidence>
<organism evidence="1 2">
    <name type="scientific">Sunguru virus</name>
    <dbReference type="NCBI Taxonomy" id="1491491"/>
    <lineage>
        <taxon>Viruses</taxon>
        <taxon>Riboviria</taxon>
        <taxon>Orthornavirae</taxon>
        <taxon>Negarnaviricota</taxon>
        <taxon>Haploviricotina</taxon>
        <taxon>Monjiviricetes</taxon>
        <taxon>Mononegavirales</taxon>
        <taxon>Rhabdoviridae</taxon>
        <taxon>Alpharhabdovirinae</taxon>
        <taxon>Sunrhavirus</taxon>
        <taxon>Sunrhavirus sunguru</taxon>
    </lineage>
</organism>
<evidence type="ECO:0000313" key="2">
    <source>
        <dbReference type="Proteomes" id="UP000160503"/>
    </source>
</evidence>
<reference evidence="1 2" key="1">
    <citation type="journal article" date="2014" name="J. Gen. Virol.">
        <title>Sunguru virus: a novel virus in the family Rhabdoviridae isolated from a chicken in north-western Uganda.</title>
        <authorList>
            <person name="Ledermann J.P."/>
            <person name="Zeidner N."/>
            <person name="Borland E.M."/>
            <person name="Mutebi J.P."/>
            <person name="Lanciotti R.S."/>
            <person name="Miller B.R."/>
            <person name="Lutwama J.J."/>
            <person name="Tendo J.M."/>
            <person name="Andama V."/>
            <person name="Powers A.M."/>
        </authorList>
    </citation>
    <scope>NUCLEOTIDE SEQUENCE [LARGE SCALE GENOMIC DNA]</scope>
    <source>
        <strain evidence="1">Ug#41</strain>
    </source>
</reference>
<sequence length="177" mass="20565">MSFWNWFRFKKPDLPESLKVTPVNYGKPYDCYDISLSVELFVLEEGNKDLKYNQIIKACIESYTGPAEQEAFNVISWLLAGSTLNVKSNSRKRLQTTGRVKFKYQTCNNSLRSRFQYNRTVPIFLRGWKFLLTVEFNGHPCEDGNDISATLKDKLDQLEDFRTSSIGFNARGKLMLY</sequence>
<proteinExistence type="predicted"/>
<dbReference type="EMBL" id="KF395226">
    <property type="protein sequence ID" value="AHX81841.1"/>
    <property type="molecule type" value="Viral_cRNA"/>
</dbReference>
<keyword evidence="2" id="KW-1185">Reference proteome</keyword>
<accession>A0A023T3Q1</accession>
<dbReference type="KEGG" id="vg:21011888"/>
<name>A0A023T3Q1_9RHAB</name>
<protein>
    <submittedName>
        <fullName evidence="1">Matrix protein</fullName>
    </submittedName>
</protein>